<dbReference type="InterPro" id="IPR033290">
    <property type="entry name" value="CCDC39"/>
</dbReference>
<sequence length="510" mass="59605">MSDALLFEVGWDEGFAIPVANAENKALEDELQRKQKDNAVLENKLAEFKDRINAMTEHLKNVKQELSHTQALCKAREKETDTEMHFKALAEREMGRMHQEIAQLEKELGSLREKQTAQENNIFKTTQTLDQLGSQLNWDQQTLDAWLEESARRDEDTMAILKYAQQDESRIKELTLNIEKLNLQTIQKRKTLDNELTETITAQIGLEKTAENFRQAHTERQELIRQWESTIEQMKKRDQEMQKCALMITKINQEIRERHFVIKEKTTFMEREVENNKEFEKKIVLAERQAAKLRQHFQEQEESRTRLHDELESLKSTVDRATSDVERVRAQIAGMKKDIQDKSTKVKDAKLHNAALKEKLVSVTEAALSVEERAAQMELLLKEEEQNIKEIDLLLHRQREAVFRKTQELQALSLKEKDSVSEVAGCKAAVTNLDSRLRKLDQNTLKQQEIIYNQDFQIQLLERKMSRLQGDVNTEDKQALEKRVEELSTTLDERRKTTTILTTQLKKLQV</sequence>
<dbReference type="GO" id="GO:0060285">
    <property type="term" value="P:cilium-dependent cell motility"/>
    <property type="evidence" value="ECO:0007669"/>
    <property type="project" value="TreeGrafter"/>
</dbReference>
<feature type="coiled-coil region" evidence="5">
    <location>
        <begin position="367"/>
        <end position="401"/>
    </location>
</feature>
<evidence type="ECO:0000313" key="6">
    <source>
        <dbReference type="Proteomes" id="UP000515152"/>
    </source>
</evidence>
<dbReference type="GO" id="GO:0005576">
    <property type="term" value="C:extracellular region"/>
    <property type="evidence" value="ECO:0007669"/>
    <property type="project" value="GOC"/>
</dbReference>
<evidence type="ECO:0000256" key="4">
    <source>
        <dbReference type="ARBA" id="ARBA00045182"/>
    </source>
</evidence>
<dbReference type="KEGG" id="char:122131911"/>
<reference evidence="7" key="1">
    <citation type="submission" date="2025-08" db="UniProtKB">
        <authorList>
            <consortium name="RefSeq"/>
        </authorList>
    </citation>
    <scope>IDENTIFICATION</scope>
</reference>
<protein>
    <recommendedName>
        <fullName evidence="2">Coiled-coil domain-containing protein 39</fullName>
    </recommendedName>
</protein>
<feature type="coiled-coil region" evidence="5">
    <location>
        <begin position="269"/>
        <end position="338"/>
    </location>
</feature>
<evidence type="ECO:0000256" key="1">
    <source>
        <dbReference type="ARBA" id="ARBA00005805"/>
    </source>
</evidence>
<dbReference type="GeneID" id="122131911"/>
<dbReference type="PANTHER" id="PTHR18962">
    <property type="entry name" value="COILED-COIL DOMAIN-CONTAINING PROTEIN 39"/>
    <property type="match status" value="1"/>
</dbReference>
<dbReference type="Pfam" id="PF24161">
    <property type="entry name" value="CCDC39"/>
    <property type="match status" value="1"/>
</dbReference>
<organism evidence="6 7">
    <name type="scientific">Clupea harengus</name>
    <name type="common">Atlantic herring</name>
    <dbReference type="NCBI Taxonomy" id="7950"/>
    <lineage>
        <taxon>Eukaryota</taxon>
        <taxon>Metazoa</taxon>
        <taxon>Chordata</taxon>
        <taxon>Craniata</taxon>
        <taxon>Vertebrata</taxon>
        <taxon>Euteleostomi</taxon>
        <taxon>Actinopterygii</taxon>
        <taxon>Neopterygii</taxon>
        <taxon>Teleostei</taxon>
        <taxon>Clupei</taxon>
        <taxon>Clupeiformes</taxon>
        <taxon>Clupeoidei</taxon>
        <taxon>Clupeidae</taxon>
        <taxon>Clupea</taxon>
    </lineage>
</organism>
<dbReference type="PANTHER" id="PTHR18962:SF0">
    <property type="entry name" value="COILED-COIL DOMAIN-CONTAINING PROTEIN 39"/>
    <property type="match status" value="1"/>
</dbReference>
<dbReference type="GO" id="GO:0036159">
    <property type="term" value="P:inner dynein arm assembly"/>
    <property type="evidence" value="ECO:0007669"/>
    <property type="project" value="InterPro"/>
</dbReference>
<dbReference type="Proteomes" id="UP000515152">
    <property type="component" value="Unplaced"/>
</dbReference>
<evidence type="ECO:0000256" key="2">
    <source>
        <dbReference type="ARBA" id="ARBA00016725"/>
    </source>
</evidence>
<evidence type="ECO:0000256" key="3">
    <source>
        <dbReference type="ARBA" id="ARBA00023054"/>
    </source>
</evidence>
<evidence type="ECO:0000256" key="5">
    <source>
        <dbReference type="SAM" id="Coils"/>
    </source>
</evidence>
<dbReference type="RefSeq" id="XP_042562567.1">
    <property type="nucleotide sequence ID" value="XM_042706633.1"/>
</dbReference>
<evidence type="ECO:0000313" key="7">
    <source>
        <dbReference type="RefSeq" id="XP_042562567.1"/>
    </source>
</evidence>
<name>A0A8M1KF94_CLUHA</name>
<gene>
    <name evidence="7" type="primary">LOC122131911</name>
</gene>
<keyword evidence="6" id="KW-1185">Reference proteome</keyword>
<keyword evidence="3 5" id="KW-0175">Coiled coil</keyword>
<dbReference type="GO" id="GO:0005930">
    <property type="term" value="C:axoneme"/>
    <property type="evidence" value="ECO:0007669"/>
    <property type="project" value="InterPro"/>
</dbReference>
<feature type="coiled-coil region" evidence="5">
    <location>
        <begin position="164"/>
        <end position="226"/>
    </location>
</feature>
<dbReference type="OrthoDB" id="10259720at2759"/>
<feature type="coiled-coil region" evidence="5">
    <location>
        <begin position="458"/>
        <end position="497"/>
    </location>
</feature>
<dbReference type="GO" id="GO:0060287">
    <property type="term" value="P:epithelial cilium movement involved in determination of left/right asymmetry"/>
    <property type="evidence" value="ECO:0007669"/>
    <property type="project" value="TreeGrafter"/>
</dbReference>
<accession>A0A8M1KF94</accession>
<dbReference type="AlphaFoldDB" id="A0A8M1KF94"/>
<comment type="similarity">
    <text evidence="1">Belongs to the CCDC39 family.</text>
</comment>
<feature type="coiled-coil region" evidence="5">
    <location>
        <begin position="17"/>
        <end position="121"/>
    </location>
</feature>
<comment type="function">
    <text evidence="4">Required for assembly of dynein regulatory complex (DRC) and inner dynein arm (IDA) complexes, which are responsible for ciliary beat regulation, thereby playing a central role in motility in cilia and flagella. Probably acts together with CCDC40 to form a molecular ruler that determines the 96 nanometer (nm) repeat length and arrangements of components in cilia and flagella. Not required for outer dynein arm complexes assembly.</text>
</comment>
<proteinExistence type="inferred from homology"/>